<accession>A0ABT4AMT2</accession>
<proteinExistence type="predicted"/>
<dbReference type="Pfam" id="PF07366">
    <property type="entry name" value="SnoaL"/>
    <property type="match status" value="1"/>
</dbReference>
<sequence length="154" mass="17235">MTNLRKAARRLIEEVYGEGQVEVLDELCHPGYVSHDPLVGDADLAGVKAYVRLLRACFPNLEVRILGLYVDGETAITWWSMEGNLARRLLDVEPQGQRIHMEGITVSEFEDGRLIEDTSHWDTFGYLRQLGLVRPLGPMARVTEEGARPGSSQA</sequence>
<protein>
    <submittedName>
        <fullName evidence="1">Ester cyclase</fullName>
    </submittedName>
</protein>
<dbReference type="PANTHER" id="PTHR38436">
    <property type="entry name" value="POLYKETIDE CYCLASE SNOAL-LIKE DOMAIN"/>
    <property type="match status" value="1"/>
</dbReference>
<gene>
    <name evidence="1" type="ORF">OV287_51910</name>
</gene>
<evidence type="ECO:0000313" key="1">
    <source>
        <dbReference type="EMBL" id="MCY1082988.1"/>
    </source>
</evidence>
<organism evidence="1 2">
    <name type="scientific">Archangium lansingense</name>
    <dbReference type="NCBI Taxonomy" id="2995310"/>
    <lineage>
        <taxon>Bacteria</taxon>
        <taxon>Pseudomonadati</taxon>
        <taxon>Myxococcota</taxon>
        <taxon>Myxococcia</taxon>
        <taxon>Myxococcales</taxon>
        <taxon>Cystobacterineae</taxon>
        <taxon>Archangiaceae</taxon>
        <taxon>Archangium</taxon>
    </lineage>
</organism>
<evidence type="ECO:0000313" key="2">
    <source>
        <dbReference type="Proteomes" id="UP001207654"/>
    </source>
</evidence>
<name>A0ABT4AMT2_9BACT</name>
<dbReference type="Gene3D" id="3.10.450.50">
    <property type="match status" value="1"/>
</dbReference>
<dbReference type="SUPFAM" id="SSF54427">
    <property type="entry name" value="NTF2-like"/>
    <property type="match status" value="1"/>
</dbReference>
<dbReference type="EMBL" id="JAPNKA010000001">
    <property type="protein sequence ID" value="MCY1082988.1"/>
    <property type="molecule type" value="Genomic_DNA"/>
</dbReference>
<dbReference type="Proteomes" id="UP001207654">
    <property type="component" value="Unassembled WGS sequence"/>
</dbReference>
<dbReference type="RefSeq" id="WP_267541539.1">
    <property type="nucleotide sequence ID" value="NZ_JAPNKA010000001.1"/>
</dbReference>
<comment type="caution">
    <text evidence="1">The sequence shown here is derived from an EMBL/GenBank/DDBJ whole genome shotgun (WGS) entry which is preliminary data.</text>
</comment>
<reference evidence="1 2" key="1">
    <citation type="submission" date="2022-11" db="EMBL/GenBank/DDBJ databases">
        <title>Minimal conservation of predation-associated metabolite biosynthetic gene clusters underscores biosynthetic potential of Myxococcota including descriptions for ten novel species: Archangium lansinium sp. nov., Myxococcus landrumus sp. nov., Nannocystis bai.</title>
        <authorList>
            <person name="Ahearne A."/>
            <person name="Stevens C."/>
            <person name="Phillips K."/>
        </authorList>
    </citation>
    <scope>NUCLEOTIDE SEQUENCE [LARGE SCALE GENOMIC DNA]</scope>
    <source>
        <strain evidence="1 2">MIWBW</strain>
    </source>
</reference>
<keyword evidence="2" id="KW-1185">Reference proteome</keyword>
<dbReference type="InterPro" id="IPR009959">
    <property type="entry name" value="Cyclase_SnoaL-like"/>
</dbReference>
<dbReference type="InterPro" id="IPR032710">
    <property type="entry name" value="NTF2-like_dom_sf"/>
</dbReference>
<dbReference type="PANTHER" id="PTHR38436:SF1">
    <property type="entry name" value="ESTER CYCLASE"/>
    <property type="match status" value="1"/>
</dbReference>